<evidence type="ECO:0000256" key="5">
    <source>
        <dbReference type="ARBA" id="ARBA00022516"/>
    </source>
</evidence>
<dbReference type="GO" id="GO:0008210">
    <property type="term" value="P:estrogen metabolic process"/>
    <property type="evidence" value="ECO:0007669"/>
    <property type="project" value="UniProtKB-ARBA"/>
</dbReference>
<evidence type="ECO:0000256" key="6">
    <source>
        <dbReference type="ARBA" id="ARBA00022553"/>
    </source>
</evidence>
<comment type="subcellular location">
    <subcellularLocation>
        <location evidence="1">Mitochondrion matrix</location>
    </subcellularLocation>
</comment>
<dbReference type="EC" id="1.1.1.n12" evidence="4"/>
<keyword evidence="8" id="KW-0560">Oxidoreductase</keyword>
<dbReference type="FunFam" id="3.40.50.720:FF:000231">
    <property type="entry name" value="Estradiol 17-beta-dehydrogenase 8"/>
    <property type="match status" value="1"/>
</dbReference>
<evidence type="ECO:0000256" key="10">
    <source>
        <dbReference type="ARBA" id="ARBA00023098"/>
    </source>
</evidence>
<dbReference type="EMBL" id="JAXCGZ010023189">
    <property type="protein sequence ID" value="KAK7015859.1"/>
    <property type="molecule type" value="Genomic_DNA"/>
</dbReference>
<dbReference type="PRINTS" id="PR00081">
    <property type="entry name" value="GDHRDH"/>
</dbReference>
<reference evidence="26 27" key="1">
    <citation type="submission" date="2023-11" db="EMBL/GenBank/DDBJ databases">
        <title>Halocaridina rubra genome assembly.</title>
        <authorList>
            <person name="Smith C."/>
        </authorList>
    </citation>
    <scope>NUCLEOTIDE SEQUENCE [LARGE SCALE GENOMIC DNA]</scope>
    <source>
        <strain evidence="26">EP-1</strain>
        <tissue evidence="26">Whole</tissue>
    </source>
</reference>
<dbReference type="Gene3D" id="3.40.50.720">
    <property type="entry name" value="NAD(P)-binding Rossmann-like Domain"/>
    <property type="match status" value="1"/>
</dbReference>
<dbReference type="InterPro" id="IPR002347">
    <property type="entry name" value="SDR_fam"/>
</dbReference>
<keyword evidence="6" id="KW-0597">Phosphoprotein</keyword>
<keyword evidence="11" id="KW-0496">Mitochondrion</keyword>
<dbReference type="GO" id="GO:0048038">
    <property type="term" value="F:quinone binding"/>
    <property type="evidence" value="ECO:0007669"/>
    <property type="project" value="TreeGrafter"/>
</dbReference>
<evidence type="ECO:0000256" key="11">
    <source>
        <dbReference type="ARBA" id="ARBA00023128"/>
    </source>
</evidence>
<evidence type="ECO:0000256" key="25">
    <source>
        <dbReference type="ARBA" id="ARBA00083258"/>
    </source>
</evidence>
<dbReference type="GO" id="GO:0047035">
    <property type="term" value="F:testosterone dehydrogenase (NAD+) activity"/>
    <property type="evidence" value="ECO:0007669"/>
    <property type="project" value="UniProtKB-EC"/>
</dbReference>
<dbReference type="InterPro" id="IPR036291">
    <property type="entry name" value="NAD(P)-bd_dom_sf"/>
</dbReference>
<comment type="pathway">
    <text evidence="2">Lipid metabolism; fatty acid biosynthesis.</text>
</comment>
<dbReference type="PANTHER" id="PTHR42760:SF83">
    <property type="entry name" value="(3R)-3-HYDROXYACYL-COA DEHYDROGENASE"/>
    <property type="match status" value="1"/>
</dbReference>
<dbReference type="GO" id="GO:0006633">
    <property type="term" value="P:fatty acid biosynthetic process"/>
    <property type="evidence" value="ECO:0007669"/>
    <property type="project" value="UniProtKB-KW"/>
</dbReference>
<dbReference type="AlphaFoldDB" id="A0AAN8WLX5"/>
<dbReference type="PANTHER" id="PTHR42760">
    <property type="entry name" value="SHORT-CHAIN DEHYDROGENASES/REDUCTASES FAMILY MEMBER"/>
    <property type="match status" value="1"/>
</dbReference>
<dbReference type="Pfam" id="PF13561">
    <property type="entry name" value="adh_short_C2"/>
    <property type="match status" value="1"/>
</dbReference>
<evidence type="ECO:0000256" key="24">
    <source>
        <dbReference type="ARBA" id="ARBA00083097"/>
    </source>
</evidence>
<dbReference type="PROSITE" id="PS00061">
    <property type="entry name" value="ADH_SHORT"/>
    <property type="match status" value="1"/>
</dbReference>
<evidence type="ECO:0000313" key="27">
    <source>
        <dbReference type="Proteomes" id="UP001381693"/>
    </source>
</evidence>
<dbReference type="PRINTS" id="PR00080">
    <property type="entry name" value="SDRFAMILY"/>
</dbReference>
<comment type="catalytic activity">
    <reaction evidence="14">
        <text>17beta-estradiol + NAD(+) = estrone + NADH + H(+)</text>
        <dbReference type="Rhea" id="RHEA:24612"/>
        <dbReference type="ChEBI" id="CHEBI:15378"/>
        <dbReference type="ChEBI" id="CHEBI:16469"/>
        <dbReference type="ChEBI" id="CHEBI:17263"/>
        <dbReference type="ChEBI" id="CHEBI:57540"/>
        <dbReference type="ChEBI" id="CHEBI:57945"/>
        <dbReference type="EC" id="1.1.1.62"/>
    </reaction>
    <physiologicalReaction direction="left-to-right" evidence="14">
        <dbReference type="Rhea" id="RHEA:24613"/>
    </physiologicalReaction>
    <physiologicalReaction direction="right-to-left" evidence="14">
        <dbReference type="Rhea" id="RHEA:24614"/>
    </physiologicalReaction>
</comment>
<sequence length="250" mass="26002">MATIMLPNKLALVTGGGSGIGRATCLVLEREGAVVIASDLNLASAQETVTMMSDPSKHLALMVDVTKAEYINSAFAAIRAKYNAPPTLLVNSAGITGISPLVSLEEDLFAKVIDVNFKGTYLASKAVANALIKENLSGSIVNVASITGVAGLQDNSCYAGSKGGVIAFTKSVCKELIKSGIRVNSVLPGPIDTPMLSVDNDIVKFAIDYLTPIGRAGQPKEVAEVIAFLLSERSSFMVGSCVEVTGGYRS</sequence>
<evidence type="ECO:0000256" key="20">
    <source>
        <dbReference type="ARBA" id="ARBA00070911"/>
    </source>
</evidence>
<evidence type="ECO:0000256" key="19">
    <source>
        <dbReference type="ARBA" id="ARBA00066822"/>
    </source>
</evidence>
<evidence type="ECO:0000256" key="12">
    <source>
        <dbReference type="ARBA" id="ARBA00023160"/>
    </source>
</evidence>
<evidence type="ECO:0000256" key="21">
    <source>
        <dbReference type="ARBA" id="ARBA00077835"/>
    </source>
</evidence>
<evidence type="ECO:0000256" key="22">
    <source>
        <dbReference type="ARBA" id="ARBA00081419"/>
    </source>
</evidence>
<evidence type="ECO:0000256" key="1">
    <source>
        <dbReference type="ARBA" id="ARBA00004305"/>
    </source>
</evidence>
<dbReference type="GO" id="GO:0004303">
    <property type="term" value="F:estradiol 17-beta-dehydrogenase [NAD(P)+] activity"/>
    <property type="evidence" value="ECO:0007669"/>
    <property type="project" value="UniProtKB-EC"/>
</dbReference>
<dbReference type="Proteomes" id="UP001381693">
    <property type="component" value="Unassembled WGS sequence"/>
</dbReference>
<evidence type="ECO:0000256" key="13">
    <source>
        <dbReference type="ARBA" id="ARBA00037929"/>
    </source>
</evidence>
<evidence type="ECO:0000256" key="14">
    <source>
        <dbReference type="ARBA" id="ARBA00049069"/>
    </source>
</evidence>
<accession>A0AAN8WLX5</accession>
<comment type="catalytic activity">
    <reaction evidence="17">
        <text>a (3R)-3-hydroxyacyl-CoA + NAD(+) = a 3-oxoacyl-CoA + NADH + H(+)</text>
        <dbReference type="Rhea" id="RHEA:32711"/>
        <dbReference type="ChEBI" id="CHEBI:15378"/>
        <dbReference type="ChEBI" id="CHEBI:57319"/>
        <dbReference type="ChEBI" id="CHEBI:57540"/>
        <dbReference type="ChEBI" id="CHEBI:57945"/>
        <dbReference type="ChEBI" id="CHEBI:90726"/>
        <dbReference type="EC" id="1.1.1.n12"/>
    </reaction>
    <physiologicalReaction direction="left-to-right" evidence="17">
        <dbReference type="Rhea" id="RHEA:32712"/>
    </physiologicalReaction>
</comment>
<dbReference type="SUPFAM" id="SSF51735">
    <property type="entry name" value="NAD(P)-binding Rossmann-fold domains"/>
    <property type="match status" value="1"/>
</dbReference>
<protein>
    <recommendedName>
        <fullName evidence="20">(3R)-3-hydroxyacyl-CoA dehydrogenase</fullName>
        <ecNumber evidence="19">1.1.1.239</ecNumber>
        <ecNumber evidence="4">1.1.1.n12</ecNumber>
    </recommendedName>
    <alternativeName>
        <fullName evidence="22">17-beta-hydroxysteroid dehydrogenase 8</fullName>
    </alternativeName>
    <alternativeName>
        <fullName evidence="21">3-ketoacyl-[acyl-carrier-protein] reductase alpha subunit</fullName>
    </alternativeName>
    <alternativeName>
        <fullName evidence="24">3-oxoacyl-[acyl-carrier-protein] reductase</fullName>
    </alternativeName>
    <alternativeName>
        <fullName evidence="25">Estradiol 17-beta-dehydrogenase 8</fullName>
    </alternativeName>
    <alternativeName>
        <fullName evidence="23">Testosterone 17-beta-dehydrogenase 8</fullName>
    </alternativeName>
</protein>
<name>A0AAN8WLX5_HALRR</name>
<dbReference type="EC" id="1.1.1.239" evidence="19"/>
<keyword evidence="10" id="KW-0443">Lipid metabolism</keyword>
<comment type="subunit">
    <text evidence="18">Heterotetramer with CBR4; contains two molecules of HSD17B8 and CBR4.</text>
</comment>
<comment type="similarity">
    <text evidence="3">Belongs to the short-chain dehydrogenases/reductases (SDR) family.</text>
</comment>
<keyword evidence="7" id="KW-0276">Fatty acid metabolism</keyword>
<evidence type="ECO:0000256" key="18">
    <source>
        <dbReference type="ARBA" id="ARBA00065174"/>
    </source>
</evidence>
<evidence type="ECO:0000256" key="7">
    <source>
        <dbReference type="ARBA" id="ARBA00022832"/>
    </source>
</evidence>
<evidence type="ECO:0000256" key="23">
    <source>
        <dbReference type="ARBA" id="ARBA00081936"/>
    </source>
</evidence>
<comment type="pathway">
    <text evidence="13">Steroid biosynthesis; estrogen biosynthesis.</text>
</comment>
<keyword evidence="9" id="KW-0520">NAD</keyword>
<dbReference type="InterPro" id="IPR020904">
    <property type="entry name" value="Sc_DH/Rdtase_CS"/>
</dbReference>
<keyword evidence="12" id="KW-0275">Fatty acid biosynthesis</keyword>
<evidence type="ECO:0000313" key="26">
    <source>
        <dbReference type="EMBL" id="KAK7015859.1"/>
    </source>
</evidence>
<organism evidence="26 27">
    <name type="scientific">Halocaridina rubra</name>
    <name type="common">Hawaiian red shrimp</name>
    <dbReference type="NCBI Taxonomy" id="373956"/>
    <lineage>
        <taxon>Eukaryota</taxon>
        <taxon>Metazoa</taxon>
        <taxon>Ecdysozoa</taxon>
        <taxon>Arthropoda</taxon>
        <taxon>Crustacea</taxon>
        <taxon>Multicrustacea</taxon>
        <taxon>Malacostraca</taxon>
        <taxon>Eumalacostraca</taxon>
        <taxon>Eucarida</taxon>
        <taxon>Decapoda</taxon>
        <taxon>Pleocyemata</taxon>
        <taxon>Caridea</taxon>
        <taxon>Atyoidea</taxon>
        <taxon>Atyidae</taxon>
        <taxon>Halocaridina</taxon>
    </lineage>
</organism>
<evidence type="ECO:0000256" key="3">
    <source>
        <dbReference type="ARBA" id="ARBA00006484"/>
    </source>
</evidence>
<evidence type="ECO:0000256" key="9">
    <source>
        <dbReference type="ARBA" id="ARBA00023027"/>
    </source>
</evidence>
<keyword evidence="5" id="KW-0444">Lipid biosynthesis</keyword>
<evidence type="ECO:0000256" key="16">
    <source>
        <dbReference type="ARBA" id="ARBA00050435"/>
    </source>
</evidence>
<evidence type="ECO:0000256" key="2">
    <source>
        <dbReference type="ARBA" id="ARBA00005194"/>
    </source>
</evidence>
<proteinExistence type="inferred from homology"/>
<evidence type="ECO:0000256" key="4">
    <source>
        <dbReference type="ARBA" id="ARBA00012456"/>
    </source>
</evidence>
<keyword evidence="27" id="KW-1185">Reference proteome</keyword>
<evidence type="ECO:0000256" key="17">
    <source>
        <dbReference type="ARBA" id="ARBA00052680"/>
    </source>
</evidence>
<evidence type="ECO:0000256" key="8">
    <source>
        <dbReference type="ARBA" id="ARBA00023002"/>
    </source>
</evidence>
<dbReference type="GO" id="GO:0005759">
    <property type="term" value="C:mitochondrial matrix"/>
    <property type="evidence" value="ECO:0007669"/>
    <property type="project" value="UniProtKB-SubCell"/>
</dbReference>
<comment type="catalytic activity">
    <reaction evidence="16">
        <text>17beta-hydroxy-5alpha-androstan-3-one + NAD(+) = 5alpha-androstan-3,17-dione + NADH + H(+)</text>
        <dbReference type="Rhea" id="RHEA:41992"/>
        <dbReference type="ChEBI" id="CHEBI:15378"/>
        <dbReference type="ChEBI" id="CHEBI:15994"/>
        <dbReference type="ChEBI" id="CHEBI:16330"/>
        <dbReference type="ChEBI" id="CHEBI:57540"/>
        <dbReference type="ChEBI" id="CHEBI:57945"/>
    </reaction>
    <physiologicalReaction direction="left-to-right" evidence="16">
        <dbReference type="Rhea" id="RHEA:41993"/>
    </physiologicalReaction>
</comment>
<gene>
    <name evidence="26" type="ORF">SK128_025876</name>
</gene>
<comment type="catalytic activity">
    <reaction evidence="15">
        <text>testosterone + NAD(+) = androst-4-ene-3,17-dione + NADH + H(+)</text>
        <dbReference type="Rhea" id="RHEA:14929"/>
        <dbReference type="ChEBI" id="CHEBI:15378"/>
        <dbReference type="ChEBI" id="CHEBI:16422"/>
        <dbReference type="ChEBI" id="CHEBI:17347"/>
        <dbReference type="ChEBI" id="CHEBI:57540"/>
        <dbReference type="ChEBI" id="CHEBI:57945"/>
        <dbReference type="EC" id="1.1.1.239"/>
    </reaction>
    <physiologicalReaction direction="left-to-right" evidence="15">
        <dbReference type="Rhea" id="RHEA:14930"/>
    </physiologicalReaction>
</comment>
<evidence type="ECO:0000256" key="15">
    <source>
        <dbReference type="ARBA" id="ARBA00050232"/>
    </source>
</evidence>
<comment type="caution">
    <text evidence="26">The sequence shown here is derived from an EMBL/GenBank/DDBJ whole genome shotgun (WGS) entry which is preliminary data.</text>
</comment>